<accession>A0A5Q0H0X6</accession>
<dbReference type="InterPro" id="IPR044043">
    <property type="entry name" value="VanA_C_cat"/>
</dbReference>
<dbReference type="PANTHER" id="PTHR21266:SF60">
    <property type="entry name" value="3-KETOSTEROID-9-ALPHA-MONOOXYGENASE, OXYGENASE COMPONENT"/>
    <property type="match status" value="1"/>
</dbReference>
<feature type="region of interest" description="Disordered" evidence="6">
    <location>
        <begin position="348"/>
        <end position="406"/>
    </location>
</feature>
<keyword evidence="3" id="KW-0560">Oxidoreductase</keyword>
<dbReference type="SUPFAM" id="SSF50022">
    <property type="entry name" value="ISP domain"/>
    <property type="match status" value="1"/>
</dbReference>
<keyword evidence="9" id="KW-1185">Reference proteome</keyword>
<proteinExistence type="predicted"/>
<feature type="compositionally biased region" description="Gly residues" evidence="6">
    <location>
        <begin position="365"/>
        <end position="390"/>
    </location>
</feature>
<dbReference type="Gene3D" id="2.102.10.10">
    <property type="entry name" value="Rieske [2Fe-2S] iron-sulphur domain"/>
    <property type="match status" value="1"/>
</dbReference>
<dbReference type="EMBL" id="CP034550">
    <property type="protein sequence ID" value="QFZ19763.1"/>
    <property type="molecule type" value="Genomic_DNA"/>
</dbReference>
<dbReference type="AlphaFoldDB" id="A0A5Q0H0X6"/>
<feature type="domain" description="Rieske" evidence="7">
    <location>
        <begin position="9"/>
        <end position="112"/>
    </location>
</feature>
<evidence type="ECO:0000256" key="4">
    <source>
        <dbReference type="ARBA" id="ARBA00023004"/>
    </source>
</evidence>
<protein>
    <submittedName>
        <fullName evidence="8">Aromatic ring-hydroxylating dioxygenase subunit alpha</fullName>
    </submittedName>
</protein>
<dbReference type="PANTHER" id="PTHR21266">
    <property type="entry name" value="IRON-SULFUR DOMAIN CONTAINING PROTEIN"/>
    <property type="match status" value="1"/>
</dbReference>
<reference evidence="9" key="1">
    <citation type="journal article" date="2021" name="Curr. Microbiol.">
        <title>Complete genome of nocamycin-producing strain Saccharothrix syringae NRRL B-16468 reveals the biosynthetic potential for secondary metabolites.</title>
        <authorList>
            <person name="Mo X."/>
            <person name="Yang S."/>
        </authorList>
    </citation>
    <scope>NUCLEOTIDE SEQUENCE [LARGE SCALE GENOMIC DNA]</scope>
    <source>
        <strain evidence="9">ATCC 51364 / DSM 43886 / JCM 6844 / KCTC 9398 / NBRC 14523 / NRRL B-16468 / INA 2240</strain>
    </source>
</reference>
<keyword evidence="4" id="KW-0408">Iron</keyword>
<evidence type="ECO:0000256" key="2">
    <source>
        <dbReference type="ARBA" id="ARBA00022723"/>
    </source>
</evidence>
<evidence type="ECO:0000256" key="1">
    <source>
        <dbReference type="ARBA" id="ARBA00022714"/>
    </source>
</evidence>
<evidence type="ECO:0000256" key="5">
    <source>
        <dbReference type="ARBA" id="ARBA00023014"/>
    </source>
</evidence>
<dbReference type="Proteomes" id="UP000325787">
    <property type="component" value="Chromosome"/>
</dbReference>
<feature type="compositionally biased region" description="Low complexity" evidence="6">
    <location>
        <begin position="391"/>
        <end position="406"/>
    </location>
</feature>
<evidence type="ECO:0000256" key="6">
    <source>
        <dbReference type="SAM" id="MobiDB-lite"/>
    </source>
</evidence>
<keyword evidence="2" id="KW-0479">Metal-binding</keyword>
<dbReference type="GO" id="GO:0051213">
    <property type="term" value="F:dioxygenase activity"/>
    <property type="evidence" value="ECO:0007669"/>
    <property type="project" value="UniProtKB-KW"/>
</dbReference>
<keyword evidence="8" id="KW-0223">Dioxygenase</keyword>
<dbReference type="Gene3D" id="3.90.380.10">
    <property type="entry name" value="Naphthalene 1,2-dioxygenase Alpha Subunit, Chain A, domain 1"/>
    <property type="match status" value="1"/>
</dbReference>
<dbReference type="SUPFAM" id="SSF55961">
    <property type="entry name" value="Bet v1-like"/>
    <property type="match status" value="1"/>
</dbReference>
<organism evidence="8 9">
    <name type="scientific">Saccharothrix syringae</name>
    <name type="common">Nocardiopsis syringae</name>
    <dbReference type="NCBI Taxonomy" id="103733"/>
    <lineage>
        <taxon>Bacteria</taxon>
        <taxon>Bacillati</taxon>
        <taxon>Actinomycetota</taxon>
        <taxon>Actinomycetes</taxon>
        <taxon>Pseudonocardiales</taxon>
        <taxon>Pseudonocardiaceae</taxon>
        <taxon>Saccharothrix</taxon>
    </lineage>
</organism>
<evidence type="ECO:0000256" key="3">
    <source>
        <dbReference type="ARBA" id="ARBA00023002"/>
    </source>
</evidence>
<sequence>MTSIVRDQWYVAAYGREIGREPFGRTVCGESVLFWRTEAGRVTAMSDRCVHRRFPLSEPPSHLVGDTVVCGYHGFTYGADGVCVAVPGQTRVPRTARLKSYPVVEQDSFVWIFIGDPALADPARIPRAPWLDMPGWTAVSGMEPLAARASLLVDNLMDLSHETYLHGGYIGTPEVAETPITTEVDEEAGIVYVSRRMADAECPPFYARSTGIQGRITRWQDIEFTPPCLYKLHSRIAPVGVLPNGDGTDPDAFHVEVVYAITPETESSTHDFWAVARDFALDDEGVSDFLRESNRTVVLQDVAALDVLERVLTGEPDGYQELSINIDTGGLAARRMMARLAAGASGAGGAGAGAPGAGSSAAGASGAGAPGGGAPGAGRSGAGQRGGGSSEAGASGAAAVDVAAAR</sequence>
<evidence type="ECO:0000313" key="9">
    <source>
        <dbReference type="Proteomes" id="UP000325787"/>
    </source>
</evidence>
<gene>
    <name evidence="8" type="ORF">EKG83_22090</name>
</gene>
<evidence type="ECO:0000259" key="7">
    <source>
        <dbReference type="PROSITE" id="PS51296"/>
    </source>
</evidence>
<evidence type="ECO:0000313" key="8">
    <source>
        <dbReference type="EMBL" id="QFZ19763.1"/>
    </source>
</evidence>
<keyword evidence="1" id="KW-0001">2Fe-2S</keyword>
<dbReference type="GO" id="GO:0016705">
    <property type="term" value="F:oxidoreductase activity, acting on paired donors, with incorporation or reduction of molecular oxygen"/>
    <property type="evidence" value="ECO:0007669"/>
    <property type="project" value="UniProtKB-ARBA"/>
</dbReference>
<dbReference type="PROSITE" id="PS51296">
    <property type="entry name" value="RIESKE"/>
    <property type="match status" value="1"/>
</dbReference>
<dbReference type="GO" id="GO:0051537">
    <property type="term" value="F:2 iron, 2 sulfur cluster binding"/>
    <property type="evidence" value="ECO:0007669"/>
    <property type="project" value="UniProtKB-KW"/>
</dbReference>
<dbReference type="KEGG" id="ssyi:EKG83_22090"/>
<dbReference type="GO" id="GO:0004497">
    <property type="term" value="F:monooxygenase activity"/>
    <property type="evidence" value="ECO:0007669"/>
    <property type="project" value="UniProtKB-ARBA"/>
</dbReference>
<dbReference type="InterPro" id="IPR050584">
    <property type="entry name" value="Cholesterol_7-desaturase"/>
</dbReference>
<dbReference type="GO" id="GO:0046872">
    <property type="term" value="F:metal ion binding"/>
    <property type="evidence" value="ECO:0007669"/>
    <property type="project" value="UniProtKB-KW"/>
</dbReference>
<dbReference type="InterPro" id="IPR017941">
    <property type="entry name" value="Rieske_2Fe-2S"/>
</dbReference>
<dbReference type="InterPro" id="IPR036922">
    <property type="entry name" value="Rieske_2Fe-2S_sf"/>
</dbReference>
<dbReference type="Pfam" id="PF00355">
    <property type="entry name" value="Rieske"/>
    <property type="match status" value="1"/>
</dbReference>
<keyword evidence="5" id="KW-0411">Iron-sulfur</keyword>
<dbReference type="OrthoDB" id="5243643at2"/>
<dbReference type="Pfam" id="PF19112">
    <property type="entry name" value="VanA_C"/>
    <property type="match status" value="1"/>
</dbReference>
<name>A0A5Q0H0X6_SACSY</name>